<dbReference type="PANTHER" id="PTHR30249">
    <property type="entry name" value="PUTATIVE SEROTONIN TRANSPORTER"/>
    <property type="match status" value="1"/>
</dbReference>
<feature type="transmembrane region" description="Helical" evidence="5">
    <location>
        <begin position="217"/>
        <end position="238"/>
    </location>
</feature>
<comment type="subcellular location">
    <subcellularLocation>
        <location evidence="1">Membrane</location>
        <topology evidence="1">Multi-pass membrane protein</topology>
    </subcellularLocation>
</comment>
<dbReference type="EMBL" id="CP093366">
    <property type="protein sequence ID" value="UQS82118.1"/>
    <property type="molecule type" value="Genomic_DNA"/>
</dbReference>
<feature type="transmembrane region" description="Helical" evidence="5">
    <location>
        <begin position="104"/>
        <end position="127"/>
    </location>
</feature>
<dbReference type="Proteomes" id="UP000831495">
    <property type="component" value="Chromosome"/>
</dbReference>
<evidence type="ECO:0000313" key="7">
    <source>
        <dbReference type="Proteomes" id="UP000831495"/>
    </source>
</evidence>
<evidence type="ECO:0000256" key="1">
    <source>
        <dbReference type="ARBA" id="ARBA00004141"/>
    </source>
</evidence>
<name>A0ABY4P8X0_9LACO</name>
<evidence type="ECO:0000256" key="5">
    <source>
        <dbReference type="SAM" id="Phobius"/>
    </source>
</evidence>
<feature type="transmembrane region" description="Helical" evidence="5">
    <location>
        <begin position="6"/>
        <end position="27"/>
    </location>
</feature>
<feature type="transmembrane region" description="Helical" evidence="5">
    <location>
        <begin position="75"/>
        <end position="92"/>
    </location>
</feature>
<keyword evidence="7" id="KW-1185">Reference proteome</keyword>
<sequence>MLKELLSNPLFGILLSLAVFELGQYLFNKTNGFFLFQPLFVAMVLGIIILVVMGKAMDMPTATVYTNFYKPGGDLIFWFLTPATIAFAVPLYKRNDVFKKNWLVILLSLLIGTFISLFLILGVSKIFGLSKMSVDSMMSQSATTAIALPLSTAIGGNAAITAMACIVNAVIIYALGKWLVKWFRLNDDPIGAGLGMGTAGHTVGSAFALKLGSVQGAMAAVAVVVIGIVDNIAVPIFANWMHL</sequence>
<reference evidence="6" key="1">
    <citation type="journal article" date="2022" name="Int. J. Syst. Evol. Microbiol.">
        <title>Apilactobacillus apisilvae sp. nov., Nicolia spurrieriana gen. nov. sp. nov., Bombilactobacillus folatiphilus sp. nov. and Bombilactobacillus thymidiniphilus sp. nov., four new lactic acid bacterial isolates from stingless bees Tetragonula carbonaria and Austroplebeia australis.</title>
        <authorList>
            <person name="Oliphant S.A."/>
            <person name="Watson-Haigh N.S."/>
            <person name="Sumby K.M."/>
            <person name="Gardner J."/>
            <person name="Groom S."/>
            <person name="Jiranek V."/>
        </authorList>
    </citation>
    <scope>NUCLEOTIDE SEQUENCE</scope>
    <source>
        <strain evidence="6">SG4_D2</strain>
    </source>
</reference>
<organism evidence="6 7">
    <name type="scientific">Bombilactobacillus folatiphilus</name>
    <dbReference type="NCBI Taxonomy" id="2923362"/>
    <lineage>
        <taxon>Bacteria</taxon>
        <taxon>Bacillati</taxon>
        <taxon>Bacillota</taxon>
        <taxon>Bacilli</taxon>
        <taxon>Lactobacillales</taxon>
        <taxon>Lactobacillaceae</taxon>
        <taxon>Bombilactobacillus</taxon>
    </lineage>
</organism>
<keyword evidence="2 5" id="KW-0812">Transmembrane</keyword>
<evidence type="ECO:0000313" key="6">
    <source>
        <dbReference type="EMBL" id="UQS82118.1"/>
    </source>
</evidence>
<evidence type="ECO:0000256" key="3">
    <source>
        <dbReference type="ARBA" id="ARBA00022989"/>
    </source>
</evidence>
<keyword evidence="3 5" id="KW-1133">Transmembrane helix</keyword>
<protein>
    <submittedName>
        <fullName evidence="6">LrgB family protein</fullName>
    </submittedName>
</protein>
<keyword evidence="4 5" id="KW-0472">Membrane</keyword>
<gene>
    <name evidence="6" type="ORF">MOO45_08035</name>
</gene>
<evidence type="ECO:0000256" key="2">
    <source>
        <dbReference type="ARBA" id="ARBA00022692"/>
    </source>
</evidence>
<accession>A0ABY4P8X0</accession>
<proteinExistence type="predicted"/>
<dbReference type="PANTHER" id="PTHR30249:SF0">
    <property type="entry name" value="PLASTIDAL GLYCOLATE_GLYCERATE TRANSLOCATOR 1, CHLOROPLASTIC"/>
    <property type="match status" value="1"/>
</dbReference>
<dbReference type="InterPro" id="IPR007300">
    <property type="entry name" value="CidB/LrgB"/>
</dbReference>
<evidence type="ECO:0000256" key="4">
    <source>
        <dbReference type="ARBA" id="ARBA00023136"/>
    </source>
</evidence>
<feature type="transmembrane region" description="Helical" evidence="5">
    <location>
        <begin position="147"/>
        <end position="175"/>
    </location>
</feature>
<dbReference type="RefSeq" id="WP_249514388.1">
    <property type="nucleotide sequence ID" value="NZ_CP093366.1"/>
</dbReference>
<dbReference type="Pfam" id="PF04172">
    <property type="entry name" value="LrgB"/>
    <property type="match status" value="1"/>
</dbReference>
<feature type="transmembrane region" description="Helical" evidence="5">
    <location>
        <begin position="34"/>
        <end position="55"/>
    </location>
</feature>